<proteinExistence type="predicted"/>
<dbReference type="EMBL" id="ML733437">
    <property type="protein sequence ID" value="KAB8219566.1"/>
    <property type="molecule type" value="Genomic_DNA"/>
</dbReference>
<name>A0A5N6EPP3_9EURO</name>
<feature type="transmembrane region" description="Helical" evidence="1">
    <location>
        <begin position="6"/>
        <end position="33"/>
    </location>
</feature>
<accession>A0A5N6EPP3</accession>
<sequence length="51" mass="5900">MCASYIGWPVISLFIVHCSCGLTPYAAIVLFYVDFLFPEHSYAFKYDHYSI</sequence>
<reference evidence="2 3" key="1">
    <citation type="submission" date="2019-04" db="EMBL/GenBank/DDBJ databases">
        <title>Fungal friends and foes A comparative genomics study of 23 Aspergillus species from section Flavi.</title>
        <authorList>
            <consortium name="DOE Joint Genome Institute"/>
            <person name="Kjaerbolling I."/>
            <person name="Vesth T.C."/>
            <person name="Frisvad J.C."/>
            <person name="Nybo J.L."/>
            <person name="Theobald S."/>
            <person name="Kildgaard S."/>
            <person name="Petersen T.I."/>
            <person name="Kuo A."/>
            <person name="Sato A."/>
            <person name="Lyhne E.K."/>
            <person name="Kogle M.E."/>
            <person name="Wiebenga A."/>
            <person name="Kun R.S."/>
            <person name="Lubbers R.J."/>
            <person name="Makela M.R."/>
            <person name="Barry K."/>
            <person name="Chovatia M."/>
            <person name="Clum A."/>
            <person name="Daum C."/>
            <person name="Haridas S."/>
            <person name="He G."/>
            <person name="LaButti K."/>
            <person name="Lipzen A."/>
            <person name="Mondo S."/>
            <person name="Pangilinan J."/>
            <person name="Riley R."/>
            <person name="Salamov A."/>
            <person name="Simmons B.A."/>
            <person name="Magnuson J.K."/>
            <person name="Henrissat B."/>
            <person name="Mortensen U.H."/>
            <person name="Larsen T.O."/>
            <person name="De vries R.P."/>
            <person name="Grigoriev I.V."/>
            <person name="Machida M."/>
            <person name="Baker S.E."/>
            <person name="Andersen M.R."/>
        </authorList>
    </citation>
    <scope>NUCLEOTIDE SEQUENCE [LARGE SCALE GENOMIC DNA]</scope>
    <source>
        <strain evidence="2 3">CBS 126849</strain>
    </source>
</reference>
<dbReference type="AlphaFoldDB" id="A0A5N6EPP3"/>
<evidence type="ECO:0000313" key="3">
    <source>
        <dbReference type="Proteomes" id="UP000326799"/>
    </source>
</evidence>
<evidence type="ECO:0000256" key="1">
    <source>
        <dbReference type="SAM" id="Phobius"/>
    </source>
</evidence>
<keyword evidence="3" id="KW-1185">Reference proteome</keyword>
<organism evidence="2 3">
    <name type="scientific">Aspergillus novoparasiticus</name>
    <dbReference type="NCBI Taxonomy" id="986946"/>
    <lineage>
        <taxon>Eukaryota</taxon>
        <taxon>Fungi</taxon>
        <taxon>Dikarya</taxon>
        <taxon>Ascomycota</taxon>
        <taxon>Pezizomycotina</taxon>
        <taxon>Eurotiomycetes</taxon>
        <taxon>Eurotiomycetidae</taxon>
        <taxon>Eurotiales</taxon>
        <taxon>Aspergillaceae</taxon>
        <taxon>Aspergillus</taxon>
        <taxon>Aspergillus subgen. Circumdati</taxon>
    </lineage>
</organism>
<evidence type="ECO:0000313" key="2">
    <source>
        <dbReference type="EMBL" id="KAB8219566.1"/>
    </source>
</evidence>
<keyword evidence="1" id="KW-0812">Transmembrane</keyword>
<gene>
    <name evidence="2" type="ORF">BDV33DRAFT_107474</name>
</gene>
<keyword evidence="1" id="KW-1133">Transmembrane helix</keyword>
<protein>
    <submittedName>
        <fullName evidence="2">Uncharacterized protein</fullName>
    </submittedName>
</protein>
<dbReference type="Proteomes" id="UP000326799">
    <property type="component" value="Unassembled WGS sequence"/>
</dbReference>
<keyword evidence="1" id="KW-0472">Membrane</keyword>